<dbReference type="PROSITE" id="PS50227">
    <property type="entry name" value="G_PROTEIN_RECEP_F2_3"/>
    <property type="match status" value="1"/>
</dbReference>
<evidence type="ECO:0000313" key="7">
    <source>
        <dbReference type="Proteomes" id="UP000005408"/>
    </source>
</evidence>
<dbReference type="InterPro" id="IPR043159">
    <property type="entry name" value="Lectin_gal-bd_sf"/>
</dbReference>
<sequence length="452" mass="49784">MLLLSLVWLVIFGSGSIIYNPRKVTPESTSIACEDSVVKLDCEQKNGIIRITRANYGRLTLTLCNNHRTTEGSSVSCLLPDSKRIVAERCDGHPKCEIMASNDVFGDPCVNTSKYLQVYYTCEPIVYTLPPLTTTKIPTTATEVTVTINNPPQIQVCDAIYFEDRNWPYTNVGEVASMSCIPPKVGRITWRCTGNGWEGERPDDSNCQTPVTAEESTKEVTVPREEKCRLPSNVDVEAISPGDVEGFKFGDTLTSRHEYVGWKSLRVNATIEIEFKTTSSGGIMLYATDRRKTDFISLIMKDGHLVFSFNSGSGALNLKTDQKYNDGKWHTVEFGRNKKTGKISVDGGAAKEGTSPGPTQSLNLRKPFFVGGINPDLSSNDKVKKHLQGVLGSFEGCMRNMKQNYESFGQSNAIQVSSCVANLERGTFFNDQGCYITLCKSYISGVGGEIVI</sequence>
<dbReference type="PROSITE" id="PS50228">
    <property type="entry name" value="SUEL_LECTIN"/>
    <property type="match status" value="1"/>
</dbReference>
<dbReference type="InterPro" id="IPR001791">
    <property type="entry name" value="Laminin_G"/>
</dbReference>
<dbReference type="EnsemblMetazoa" id="G219.1">
    <property type="protein sequence ID" value="G219.1:cds"/>
    <property type="gene ID" value="G219"/>
</dbReference>
<dbReference type="GO" id="GO:0004930">
    <property type="term" value="F:G protein-coupled receptor activity"/>
    <property type="evidence" value="ECO:0007669"/>
    <property type="project" value="InterPro"/>
</dbReference>
<feature type="chain" id="PRO_5036457302" evidence="2">
    <location>
        <begin position="16"/>
        <end position="452"/>
    </location>
</feature>
<feature type="domain" description="G-protein coupled receptors family 2 profile 1" evidence="4">
    <location>
        <begin position="121"/>
        <end position="211"/>
    </location>
</feature>
<dbReference type="SMART" id="SM00008">
    <property type="entry name" value="HormR"/>
    <property type="match status" value="1"/>
</dbReference>
<comment type="caution">
    <text evidence="1">Lacks conserved residue(s) required for the propagation of feature annotation.</text>
</comment>
<organism evidence="6 7">
    <name type="scientific">Magallana gigas</name>
    <name type="common">Pacific oyster</name>
    <name type="synonym">Crassostrea gigas</name>
    <dbReference type="NCBI Taxonomy" id="29159"/>
    <lineage>
        <taxon>Eukaryota</taxon>
        <taxon>Metazoa</taxon>
        <taxon>Spiralia</taxon>
        <taxon>Lophotrochozoa</taxon>
        <taxon>Mollusca</taxon>
        <taxon>Bivalvia</taxon>
        <taxon>Autobranchia</taxon>
        <taxon>Pteriomorphia</taxon>
        <taxon>Ostreida</taxon>
        <taxon>Ostreoidea</taxon>
        <taxon>Ostreidae</taxon>
        <taxon>Magallana</taxon>
    </lineage>
</organism>
<dbReference type="Pfam" id="PF02140">
    <property type="entry name" value="SUEL_Lectin"/>
    <property type="match status" value="1"/>
</dbReference>
<dbReference type="SUPFAM" id="SSF49899">
    <property type="entry name" value="Concanavalin A-like lectins/glucanases"/>
    <property type="match status" value="1"/>
</dbReference>
<dbReference type="SMART" id="SM00282">
    <property type="entry name" value="LamG"/>
    <property type="match status" value="1"/>
</dbReference>
<accession>A0A8W8K0K9</accession>
<protein>
    <submittedName>
        <fullName evidence="6">Uncharacterized protein</fullName>
    </submittedName>
</protein>
<dbReference type="Pfam" id="PF02210">
    <property type="entry name" value="Laminin_G_2"/>
    <property type="match status" value="1"/>
</dbReference>
<evidence type="ECO:0000313" key="6">
    <source>
        <dbReference type="EnsemblMetazoa" id="G219.1:cds"/>
    </source>
</evidence>
<dbReference type="AlphaFoldDB" id="A0A8W8K0K9"/>
<feature type="signal peptide" evidence="2">
    <location>
        <begin position="1"/>
        <end position="15"/>
    </location>
</feature>
<proteinExistence type="predicted"/>
<dbReference type="Gene3D" id="4.10.1240.10">
    <property type="entry name" value="GPCR, family 2, extracellular hormone receptor domain"/>
    <property type="match status" value="1"/>
</dbReference>
<dbReference type="CDD" id="cd00110">
    <property type="entry name" value="LamG"/>
    <property type="match status" value="1"/>
</dbReference>
<evidence type="ECO:0000256" key="1">
    <source>
        <dbReference type="PROSITE-ProRule" id="PRU00122"/>
    </source>
</evidence>
<feature type="domain" description="SUEL-type lectin" evidence="5">
    <location>
        <begin position="32"/>
        <end position="123"/>
    </location>
</feature>
<dbReference type="InterPro" id="IPR013320">
    <property type="entry name" value="ConA-like_dom_sf"/>
</dbReference>
<evidence type="ECO:0000256" key="2">
    <source>
        <dbReference type="SAM" id="SignalP"/>
    </source>
</evidence>
<dbReference type="Proteomes" id="UP000005408">
    <property type="component" value="Unassembled WGS sequence"/>
</dbReference>
<name>A0A8W8K0K9_MAGGI</name>
<dbReference type="PROSITE" id="PS50025">
    <property type="entry name" value="LAM_G_DOMAIN"/>
    <property type="match status" value="1"/>
</dbReference>
<dbReference type="GO" id="GO:0030246">
    <property type="term" value="F:carbohydrate binding"/>
    <property type="evidence" value="ECO:0007669"/>
    <property type="project" value="InterPro"/>
</dbReference>
<dbReference type="InterPro" id="IPR036445">
    <property type="entry name" value="GPCR_2_extracell_dom_sf"/>
</dbReference>
<dbReference type="InterPro" id="IPR050372">
    <property type="entry name" value="Neurexin-related_CASP"/>
</dbReference>
<evidence type="ECO:0000259" key="3">
    <source>
        <dbReference type="PROSITE" id="PS50025"/>
    </source>
</evidence>
<dbReference type="FunFam" id="2.60.120.740:FF:000001">
    <property type="entry name" value="Adhesion G protein-coupled receptor L2"/>
    <property type="match status" value="1"/>
</dbReference>
<keyword evidence="7" id="KW-1185">Reference proteome</keyword>
<evidence type="ECO:0000259" key="5">
    <source>
        <dbReference type="PROSITE" id="PS50228"/>
    </source>
</evidence>
<reference evidence="6" key="1">
    <citation type="submission" date="2022-08" db="UniProtKB">
        <authorList>
            <consortium name="EnsemblMetazoa"/>
        </authorList>
    </citation>
    <scope>IDENTIFICATION</scope>
    <source>
        <strain evidence="6">05x7-T-G4-1.051#20</strain>
    </source>
</reference>
<dbReference type="InterPro" id="IPR001879">
    <property type="entry name" value="GPCR_2_extracellular_dom"/>
</dbReference>
<dbReference type="Gene3D" id="2.60.120.200">
    <property type="match status" value="2"/>
</dbReference>
<dbReference type="PANTHER" id="PTHR15036">
    <property type="entry name" value="PIKACHURIN-LIKE PROTEIN"/>
    <property type="match status" value="1"/>
</dbReference>
<dbReference type="InterPro" id="IPR000922">
    <property type="entry name" value="Lectin_gal-bd_dom"/>
</dbReference>
<dbReference type="GO" id="GO:0016020">
    <property type="term" value="C:membrane"/>
    <property type="evidence" value="ECO:0007669"/>
    <property type="project" value="UniProtKB-SubCell"/>
</dbReference>
<dbReference type="Gene3D" id="2.60.120.740">
    <property type="match status" value="1"/>
</dbReference>
<dbReference type="PANTHER" id="PTHR15036:SF85">
    <property type="entry name" value="SP2353, ISOFORM A"/>
    <property type="match status" value="1"/>
</dbReference>
<feature type="domain" description="Laminin G" evidence="3">
    <location>
        <begin position="246"/>
        <end position="434"/>
    </location>
</feature>
<evidence type="ECO:0000259" key="4">
    <source>
        <dbReference type="PROSITE" id="PS50227"/>
    </source>
</evidence>
<keyword evidence="2" id="KW-0732">Signal</keyword>